<dbReference type="Pfam" id="PF02298">
    <property type="entry name" value="Cu_bind_like"/>
    <property type="match status" value="1"/>
</dbReference>
<evidence type="ECO:0000256" key="4">
    <source>
        <dbReference type="ARBA" id="ARBA00022729"/>
    </source>
</evidence>
<dbReference type="PANTHER" id="PTHR33021:SF185">
    <property type="entry name" value="EARLY NODULIN-LIKE PROTEIN 3-RELATED"/>
    <property type="match status" value="1"/>
</dbReference>
<comment type="caution">
    <text evidence="13">The sequence shown here is derived from an EMBL/GenBank/DDBJ whole genome shotgun (WGS) entry which is preliminary data.</text>
</comment>
<sequence length="235" mass="24374">MGSRASVGLILVAVTGFLCSSDAYVFAVGGKDGWVRQPSEGYNQWAGRYRFQINDSLLFKYKKGADSVLVVTKDGYASCNTKSPLVSLTDGDSLFTFKRSGPFFFISGNPENCNNGQKLIVVVLAPRTKAPTPQPPSSPPPAIPPMSPPGGHMPPPPPSGMVPPPGVPSPASPPAEPGTNPSGSNPVGPQAPAPSPSFAQKGSSCSGAMVLGFSGLVKIEPLLVGVTRFVCTRIH</sequence>
<proteinExistence type="inferred from homology"/>
<dbReference type="InterPro" id="IPR008972">
    <property type="entry name" value="Cupredoxin"/>
</dbReference>
<dbReference type="SUPFAM" id="SSF49503">
    <property type="entry name" value="Cupredoxins"/>
    <property type="match status" value="1"/>
</dbReference>
<dbReference type="GO" id="GO:0005886">
    <property type="term" value="C:plasma membrane"/>
    <property type="evidence" value="ECO:0007669"/>
    <property type="project" value="UniProtKB-SubCell"/>
</dbReference>
<evidence type="ECO:0000259" key="12">
    <source>
        <dbReference type="PROSITE" id="PS51485"/>
    </source>
</evidence>
<name>A0A2I0IFF2_PUNGR</name>
<keyword evidence="6" id="KW-1015">Disulfide bond</keyword>
<evidence type="ECO:0000256" key="1">
    <source>
        <dbReference type="ARBA" id="ARBA00004609"/>
    </source>
</evidence>
<keyword evidence="14" id="KW-1185">Reference proteome</keyword>
<feature type="compositionally biased region" description="Pro residues" evidence="10">
    <location>
        <begin position="132"/>
        <end position="176"/>
    </location>
</feature>
<dbReference type="PROSITE" id="PS51485">
    <property type="entry name" value="PHYTOCYANIN"/>
    <property type="match status" value="1"/>
</dbReference>
<evidence type="ECO:0000256" key="6">
    <source>
        <dbReference type="ARBA" id="ARBA00023157"/>
    </source>
</evidence>
<organism evidence="13 14">
    <name type="scientific">Punica granatum</name>
    <name type="common">Pomegranate</name>
    <dbReference type="NCBI Taxonomy" id="22663"/>
    <lineage>
        <taxon>Eukaryota</taxon>
        <taxon>Viridiplantae</taxon>
        <taxon>Streptophyta</taxon>
        <taxon>Embryophyta</taxon>
        <taxon>Tracheophyta</taxon>
        <taxon>Spermatophyta</taxon>
        <taxon>Magnoliopsida</taxon>
        <taxon>eudicotyledons</taxon>
        <taxon>Gunneridae</taxon>
        <taxon>Pentapetalae</taxon>
        <taxon>rosids</taxon>
        <taxon>malvids</taxon>
        <taxon>Myrtales</taxon>
        <taxon>Lythraceae</taxon>
        <taxon>Punica</taxon>
    </lineage>
</organism>
<keyword evidence="7" id="KW-0325">Glycoprotein</keyword>
<accession>A0A2I0IFF2</accession>
<keyword evidence="8" id="KW-0449">Lipoprotein</keyword>
<evidence type="ECO:0000256" key="7">
    <source>
        <dbReference type="ARBA" id="ARBA00023180"/>
    </source>
</evidence>
<dbReference type="FunFam" id="2.60.40.420:FF:000010">
    <property type="entry name" value="Early nodulin-like protein 1"/>
    <property type="match status" value="1"/>
</dbReference>
<dbReference type="Gene3D" id="2.60.40.420">
    <property type="entry name" value="Cupredoxins - blue copper proteins"/>
    <property type="match status" value="1"/>
</dbReference>
<evidence type="ECO:0000256" key="9">
    <source>
        <dbReference type="ARBA" id="ARBA00035011"/>
    </source>
</evidence>
<evidence type="ECO:0000256" key="3">
    <source>
        <dbReference type="ARBA" id="ARBA00022622"/>
    </source>
</evidence>
<evidence type="ECO:0000256" key="2">
    <source>
        <dbReference type="ARBA" id="ARBA00022475"/>
    </source>
</evidence>
<dbReference type="GO" id="GO:0009055">
    <property type="term" value="F:electron transfer activity"/>
    <property type="evidence" value="ECO:0007669"/>
    <property type="project" value="InterPro"/>
</dbReference>
<dbReference type="EMBL" id="PGOL01003135">
    <property type="protein sequence ID" value="PKI42712.1"/>
    <property type="molecule type" value="Genomic_DNA"/>
</dbReference>
<reference evidence="13 14" key="1">
    <citation type="submission" date="2017-11" db="EMBL/GenBank/DDBJ databases">
        <title>De-novo sequencing of pomegranate (Punica granatum L.) genome.</title>
        <authorList>
            <person name="Akparov Z."/>
            <person name="Amiraslanov A."/>
            <person name="Hajiyeva S."/>
            <person name="Abbasov M."/>
            <person name="Kaur K."/>
            <person name="Hamwieh A."/>
            <person name="Solovyev V."/>
            <person name="Salamov A."/>
            <person name="Braich B."/>
            <person name="Kosarev P."/>
            <person name="Mahmoud A."/>
            <person name="Hajiyev E."/>
            <person name="Babayeva S."/>
            <person name="Izzatullayeva V."/>
            <person name="Mammadov A."/>
            <person name="Mammadov A."/>
            <person name="Sharifova S."/>
            <person name="Ojaghi J."/>
            <person name="Eynullazada K."/>
            <person name="Bayramov B."/>
            <person name="Abdulazimova A."/>
            <person name="Shahmuradov I."/>
        </authorList>
    </citation>
    <scope>NUCLEOTIDE SEQUENCE [LARGE SCALE GENOMIC DNA]</scope>
    <source>
        <strain evidence="14">cv. AG2017</strain>
        <tissue evidence="13">Leaf</tissue>
    </source>
</reference>
<protein>
    <recommendedName>
        <fullName evidence="12">Phytocyanin domain-containing protein</fullName>
    </recommendedName>
</protein>
<dbReference type="CDD" id="cd11019">
    <property type="entry name" value="OsENODL1_like"/>
    <property type="match status" value="1"/>
</dbReference>
<dbReference type="STRING" id="22663.A0A2I0IFF2"/>
<dbReference type="GO" id="GO:0098552">
    <property type="term" value="C:side of membrane"/>
    <property type="evidence" value="ECO:0007669"/>
    <property type="project" value="UniProtKB-KW"/>
</dbReference>
<gene>
    <name evidence="13" type="ORF">CRG98_036840</name>
</gene>
<feature type="signal peptide" evidence="11">
    <location>
        <begin position="1"/>
        <end position="23"/>
    </location>
</feature>
<comment type="subcellular location">
    <subcellularLocation>
        <location evidence="1">Cell membrane</location>
        <topology evidence="1">Lipid-anchor</topology>
        <topology evidence="1">GPI-anchor</topology>
    </subcellularLocation>
</comment>
<evidence type="ECO:0000256" key="5">
    <source>
        <dbReference type="ARBA" id="ARBA00023136"/>
    </source>
</evidence>
<keyword evidence="4 11" id="KW-0732">Signal</keyword>
<keyword evidence="5" id="KW-0472">Membrane</keyword>
<feature type="domain" description="Phytocyanin" evidence="12">
    <location>
        <begin position="24"/>
        <end position="125"/>
    </location>
</feature>
<dbReference type="InterPro" id="IPR003245">
    <property type="entry name" value="Phytocyanin_dom"/>
</dbReference>
<feature type="region of interest" description="Disordered" evidence="10">
    <location>
        <begin position="129"/>
        <end position="204"/>
    </location>
</feature>
<dbReference type="InterPro" id="IPR039391">
    <property type="entry name" value="Phytocyanin-like"/>
</dbReference>
<evidence type="ECO:0000313" key="13">
    <source>
        <dbReference type="EMBL" id="PKI42712.1"/>
    </source>
</evidence>
<dbReference type="Proteomes" id="UP000233551">
    <property type="component" value="Unassembled WGS sequence"/>
</dbReference>
<evidence type="ECO:0000256" key="11">
    <source>
        <dbReference type="SAM" id="SignalP"/>
    </source>
</evidence>
<keyword evidence="3" id="KW-0336">GPI-anchor</keyword>
<keyword evidence="2" id="KW-1003">Cell membrane</keyword>
<dbReference type="AlphaFoldDB" id="A0A2I0IFF2"/>
<evidence type="ECO:0000256" key="8">
    <source>
        <dbReference type="ARBA" id="ARBA00023288"/>
    </source>
</evidence>
<evidence type="ECO:0000256" key="10">
    <source>
        <dbReference type="SAM" id="MobiDB-lite"/>
    </source>
</evidence>
<dbReference type="PANTHER" id="PTHR33021">
    <property type="entry name" value="BLUE COPPER PROTEIN"/>
    <property type="match status" value="1"/>
</dbReference>
<comment type="similarity">
    <text evidence="9">Belongs to the early nodulin-like (ENODL) family.</text>
</comment>
<feature type="chain" id="PRO_5016369139" description="Phytocyanin domain-containing protein" evidence="11">
    <location>
        <begin position="24"/>
        <end position="235"/>
    </location>
</feature>
<evidence type="ECO:0000313" key="14">
    <source>
        <dbReference type="Proteomes" id="UP000233551"/>
    </source>
</evidence>
<dbReference type="InterPro" id="IPR041846">
    <property type="entry name" value="ENL_dom"/>
</dbReference>